<dbReference type="EMBL" id="NBXA01000022">
    <property type="protein sequence ID" value="RFA11984.1"/>
    <property type="molecule type" value="Genomic_DNA"/>
</dbReference>
<dbReference type="AlphaFoldDB" id="A0A3E0VPP4"/>
<dbReference type="RefSeq" id="WP_116283423.1">
    <property type="nucleotide sequence ID" value="NZ_NBXA01000022.1"/>
</dbReference>
<dbReference type="Proteomes" id="UP000256709">
    <property type="component" value="Unassembled WGS sequence"/>
</dbReference>
<gene>
    <name evidence="1" type="ORF">B7R21_11665</name>
</gene>
<protein>
    <submittedName>
        <fullName evidence="1">Uncharacterized protein</fullName>
    </submittedName>
</protein>
<name>A0A3E0VPP4_9MICO</name>
<evidence type="ECO:0000313" key="2">
    <source>
        <dbReference type="Proteomes" id="UP000256709"/>
    </source>
</evidence>
<sequence length="61" mass="6449">MKIECLIDGCDADPSEELRLDEGGLGVAYAICRAHAEEVRSGAMFAQGADPSRGLLGLRDV</sequence>
<accession>A0A3E0VPP4</accession>
<comment type="caution">
    <text evidence="1">The sequence shown here is derived from an EMBL/GenBank/DDBJ whole genome shotgun (WGS) entry which is preliminary data.</text>
</comment>
<evidence type="ECO:0000313" key="1">
    <source>
        <dbReference type="EMBL" id="RFA11984.1"/>
    </source>
</evidence>
<reference evidence="1 2" key="1">
    <citation type="submission" date="2017-04" db="EMBL/GenBank/DDBJ databases">
        <title>Comparative genome analysis of Subtercola boreus.</title>
        <authorList>
            <person name="Cho Y.-J."/>
            <person name="Cho A."/>
            <person name="Kim O.-S."/>
            <person name="Lee J.-I."/>
        </authorList>
    </citation>
    <scope>NUCLEOTIDE SEQUENCE [LARGE SCALE GENOMIC DNA]</scope>
    <source>
        <strain evidence="1 2">P27444</strain>
    </source>
</reference>
<proteinExistence type="predicted"/>
<organism evidence="1 2">
    <name type="scientific">Subtercola boreus</name>
    <dbReference type="NCBI Taxonomy" id="120213"/>
    <lineage>
        <taxon>Bacteria</taxon>
        <taxon>Bacillati</taxon>
        <taxon>Actinomycetota</taxon>
        <taxon>Actinomycetes</taxon>
        <taxon>Micrococcales</taxon>
        <taxon>Microbacteriaceae</taxon>
        <taxon>Subtercola</taxon>
    </lineage>
</organism>